<keyword evidence="2" id="KW-1185">Reference proteome</keyword>
<evidence type="ECO:0000313" key="2">
    <source>
        <dbReference type="Proteomes" id="UP000470771"/>
    </source>
</evidence>
<dbReference type="EMBL" id="WWNE01000007">
    <property type="protein sequence ID" value="NBG66349.1"/>
    <property type="molecule type" value="Genomic_DNA"/>
</dbReference>
<dbReference type="Proteomes" id="UP000470771">
    <property type="component" value="Unassembled WGS sequence"/>
</dbReference>
<evidence type="ECO:0000313" key="1">
    <source>
        <dbReference type="EMBL" id="NBG66349.1"/>
    </source>
</evidence>
<dbReference type="AlphaFoldDB" id="A0A6N9NKG4"/>
<protein>
    <submittedName>
        <fullName evidence="1">Uncharacterized protein</fullName>
    </submittedName>
</protein>
<comment type="caution">
    <text evidence="1">The sequence shown here is derived from an EMBL/GenBank/DDBJ whole genome shotgun (WGS) entry which is preliminary data.</text>
</comment>
<name>A0A6N9NKG4_9FLAO</name>
<dbReference type="RefSeq" id="WP_160633301.1">
    <property type="nucleotide sequence ID" value="NZ_WWNE01000007.1"/>
</dbReference>
<gene>
    <name evidence="1" type="ORF">GQN54_09495</name>
</gene>
<proteinExistence type="predicted"/>
<organism evidence="1 2">
    <name type="scientific">Acidiluteibacter ferrifornacis</name>
    <dbReference type="NCBI Taxonomy" id="2692424"/>
    <lineage>
        <taxon>Bacteria</taxon>
        <taxon>Pseudomonadati</taxon>
        <taxon>Bacteroidota</taxon>
        <taxon>Flavobacteriia</taxon>
        <taxon>Flavobacteriales</taxon>
        <taxon>Cryomorphaceae</taxon>
        <taxon>Acidiluteibacter</taxon>
    </lineage>
</organism>
<reference evidence="1 2" key="1">
    <citation type="submission" date="2019-12" db="EMBL/GenBank/DDBJ databases">
        <authorList>
            <person name="Zhao J."/>
        </authorList>
    </citation>
    <scope>NUCLEOTIDE SEQUENCE [LARGE SCALE GENOMIC DNA]</scope>
    <source>
        <strain evidence="1 2">S-15</strain>
    </source>
</reference>
<sequence length="265" mass="28739">MRLISFFILLSITITSSAQGLLDGYMKGKSNTDIALSGSFETGSQFFLEDGTTAISRSIASVNLFAAHGITNWLDGVASLPFVSNGGKESGLQDASFFLRAQLLETTIKSVKTRFMLGVGYQFPVTDYETESSFAIGQQGESKEIRGIIQFEKGSYFLMLKGGYSFRNNPNTNALPLVAKIGIAKEKFYADLFVDYLEADGGGNYLPLSERTSFQELGVSYLRIGGNLYRPFSDLIGGVAGVAYTLDGRNIGQTIRLSVGLVVKL</sequence>
<accession>A0A6N9NKG4</accession>